<comment type="subcellular location">
    <subcellularLocation>
        <location evidence="7">Cytoplasm</location>
    </subcellularLocation>
</comment>
<dbReference type="AlphaFoldDB" id="A0A9J6PLH4"/>
<proteinExistence type="inferred from homology"/>
<evidence type="ECO:0000256" key="10">
    <source>
        <dbReference type="SAM" id="MobiDB-lite"/>
    </source>
</evidence>
<dbReference type="GO" id="GO:0072344">
    <property type="term" value="P:rescue of stalled ribosome"/>
    <property type="evidence" value="ECO:0007669"/>
    <property type="project" value="UniProtKB-UniRule"/>
</dbReference>
<comment type="function">
    <text evidence="7">Catalyzes the release of premature peptidyl moieties from peptidyl-tRNA molecules trapped in stalled 50S ribosomal subunits, and thus maintains levels of free tRNAs and 50S ribosomes.</text>
</comment>
<dbReference type="FunFam" id="3.40.50.1470:FF:000001">
    <property type="entry name" value="Peptidyl-tRNA hydrolase"/>
    <property type="match status" value="1"/>
</dbReference>
<evidence type="ECO:0000256" key="4">
    <source>
        <dbReference type="ARBA" id="ARBA00022884"/>
    </source>
</evidence>
<comment type="catalytic activity">
    <reaction evidence="7 8">
        <text>an N-acyl-L-alpha-aminoacyl-tRNA + H2O = an N-acyl-L-amino acid + a tRNA + H(+)</text>
        <dbReference type="Rhea" id="RHEA:54448"/>
        <dbReference type="Rhea" id="RHEA-COMP:10123"/>
        <dbReference type="Rhea" id="RHEA-COMP:13883"/>
        <dbReference type="ChEBI" id="CHEBI:15377"/>
        <dbReference type="ChEBI" id="CHEBI:15378"/>
        <dbReference type="ChEBI" id="CHEBI:59874"/>
        <dbReference type="ChEBI" id="CHEBI:78442"/>
        <dbReference type="ChEBI" id="CHEBI:138191"/>
        <dbReference type="EC" id="3.1.1.29"/>
    </reaction>
</comment>
<keyword evidence="4 7" id="KW-0694">RNA-binding</keyword>
<dbReference type="InterPro" id="IPR001328">
    <property type="entry name" value="Pept_tRNA_hydro"/>
</dbReference>
<comment type="subunit">
    <text evidence="7">Monomer.</text>
</comment>
<dbReference type="PANTHER" id="PTHR17224:SF1">
    <property type="entry name" value="PEPTIDYL-TRNA HYDROLASE"/>
    <property type="match status" value="1"/>
</dbReference>
<dbReference type="EMBL" id="JAMZFT010000003">
    <property type="protein sequence ID" value="MCP1337487.1"/>
    <property type="molecule type" value="Genomic_DNA"/>
</dbReference>
<dbReference type="RefSeq" id="WP_269333452.1">
    <property type="nucleotide sequence ID" value="NZ_JAMZFT010000003.1"/>
</dbReference>
<sequence length="232" mass="25061">MLLLVGLGNPGAKYAHNRHNIGFMAVDEIVRRHEFGPWRSKFDAEIAEGRMGGEKVLAMKPQTYMNESGRAVGKAVQFFKIPIHKIVVIHDELDLAPGKVRMKTGGGHAGHNGLRSIDAHAGNAYRRVRMGIGHPGRKELVTHWVLGDFARADADWLNPLLDAVAGAAPYLAQGEDSRFQSEVARNAAPPPQEKPASGKTDAKPAASAPEAAKTDTPGGPFAALTRLIRRED</sequence>
<dbReference type="Proteomes" id="UP001055804">
    <property type="component" value="Unassembled WGS sequence"/>
</dbReference>
<comment type="caution">
    <text evidence="11">The sequence shown here is derived from an EMBL/GenBank/DDBJ whole genome shotgun (WGS) entry which is preliminary data.</text>
</comment>
<dbReference type="PROSITE" id="PS01195">
    <property type="entry name" value="PEPT_TRNA_HYDROL_1"/>
    <property type="match status" value="1"/>
</dbReference>
<dbReference type="NCBIfam" id="TIGR00447">
    <property type="entry name" value="pth"/>
    <property type="match status" value="1"/>
</dbReference>
<dbReference type="PROSITE" id="PS01196">
    <property type="entry name" value="PEPT_TRNA_HYDROL_2"/>
    <property type="match status" value="1"/>
</dbReference>
<dbReference type="GO" id="GO:0006515">
    <property type="term" value="P:protein quality control for misfolded or incompletely synthesized proteins"/>
    <property type="evidence" value="ECO:0007669"/>
    <property type="project" value="UniProtKB-UniRule"/>
</dbReference>
<dbReference type="PANTHER" id="PTHR17224">
    <property type="entry name" value="PEPTIDYL-TRNA HYDROLASE"/>
    <property type="match status" value="1"/>
</dbReference>
<evidence type="ECO:0000256" key="5">
    <source>
        <dbReference type="ARBA" id="ARBA00038063"/>
    </source>
</evidence>
<organism evidence="11 12">
    <name type="scientific">Futiania mangrovi</name>
    <dbReference type="NCBI Taxonomy" id="2959716"/>
    <lineage>
        <taxon>Bacteria</taxon>
        <taxon>Pseudomonadati</taxon>
        <taxon>Pseudomonadota</taxon>
        <taxon>Alphaproteobacteria</taxon>
        <taxon>Futianiales</taxon>
        <taxon>Futianiaceae</taxon>
        <taxon>Futiania</taxon>
    </lineage>
</organism>
<feature type="active site" description="Proton acceptor" evidence="7">
    <location>
        <position position="19"/>
    </location>
</feature>
<evidence type="ECO:0000256" key="8">
    <source>
        <dbReference type="RuleBase" id="RU000673"/>
    </source>
</evidence>
<feature type="binding site" evidence="7">
    <location>
        <position position="64"/>
    </location>
    <ligand>
        <name>tRNA</name>
        <dbReference type="ChEBI" id="CHEBI:17843"/>
    </ligand>
</feature>
<comment type="similarity">
    <text evidence="5 7 9">Belongs to the PTH family.</text>
</comment>
<keyword evidence="3 7" id="KW-0378">Hydrolase</keyword>
<evidence type="ECO:0000256" key="6">
    <source>
        <dbReference type="ARBA" id="ARBA00050038"/>
    </source>
</evidence>
<feature type="binding site" evidence="7">
    <location>
        <position position="66"/>
    </location>
    <ligand>
        <name>tRNA</name>
        <dbReference type="ChEBI" id="CHEBI:17843"/>
    </ligand>
</feature>
<gene>
    <name evidence="7 11" type="primary">pth</name>
    <name evidence="11" type="ORF">NJQ99_13775</name>
</gene>
<dbReference type="Gene3D" id="3.40.50.1470">
    <property type="entry name" value="Peptidyl-tRNA hydrolase"/>
    <property type="match status" value="1"/>
</dbReference>
<dbReference type="CDD" id="cd00462">
    <property type="entry name" value="PTH"/>
    <property type="match status" value="1"/>
</dbReference>
<comment type="function">
    <text evidence="7">Hydrolyzes ribosome-free peptidyl-tRNAs (with 1 or more amino acids incorporated), which drop off the ribosome during protein synthesis, or as a result of ribosome stalling.</text>
</comment>
<dbReference type="GO" id="GO:0004045">
    <property type="term" value="F:peptidyl-tRNA hydrolase activity"/>
    <property type="evidence" value="ECO:0007669"/>
    <property type="project" value="UniProtKB-UniRule"/>
</dbReference>
<accession>A0A9J6PLH4</accession>
<protein>
    <recommendedName>
        <fullName evidence="6 7">Peptidyl-tRNA hydrolase</fullName>
        <shortName evidence="7">Pth</shortName>
        <ecNumber evidence="1 7">3.1.1.29</ecNumber>
    </recommendedName>
</protein>
<evidence type="ECO:0000256" key="1">
    <source>
        <dbReference type="ARBA" id="ARBA00013260"/>
    </source>
</evidence>
<feature type="region of interest" description="Disordered" evidence="10">
    <location>
        <begin position="176"/>
        <end position="232"/>
    </location>
</feature>
<dbReference type="SUPFAM" id="SSF53178">
    <property type="entry name" value="Peptidyl-tRNA hydrolase-like"/>
    <property type="match status" value="1"/>
</dbReference>
<evidence type="ECO:0000313" key="11">
    <source>
        <dbReference type="EMBL" id="MCP1337487.1"/>
    </source>
</evidence>
<keyword evidence="12" id="KW-1185">Reference proteome</keyword>
<dbReference type="InterPro" id="IPR036416">
    <property type="entry name" value="Pept_tRNA_hydro_sf"/>
</dbReference>
<evidence type="ECO:0000256" key="2">
    <source>
        <dbReference type="ARBA" id="ARBA00022555"/>
    </source>
</evidence>
<dbReference type="InterPro" id="IPR018171">
    <property type="entry name" value="Pept_tRNA_hydro_CS"/>
</dbReference>
<feature type="binding site" evidence="7">
    <location>
        <position position="14"/>
    </location>
    <ligand>
        <name>tRNA</name>
        <dbReference type="ChEBI" id="CHEBI:17843"/>
    </ligand>
</feature>
<dbReference type="EC" id="3.1.1.29" evidence="1 7"/>
<keyword evidence="7" id="KW-0963">Cytoplasm</keyword>
<dbReference type="HAMAP" id="MF_00083">
    <property type="entry name" value="Pept_tRNA_hydro_bact"/>
    <property type="match status" value="1"/>
</dbReference>
<evidence type="ECO:0000256" key="7">
    <source>
        <dbReference type="HAMAP-Rule" id="MF_00083"/>
    </source>
</evidence>
<evidence type="ECO:0000313" key="12">
    <source>
        <dbReference type="Proteomes" id="UP001055804"/>
    </source>
</evidence>
<dbReference type="GO" id="GO:0000049">
    <property type="term" value="F:tRNA binding"/>
    <property type="evidence" value="ECO:0007669"/>
    <property type="project" value="UniProtKB-UniRule"/>
</dbReference>
<keyword evidence="2 7" id="KW-0820">tRNA-binding</keyword>
<dbReference type="GO" id="GO:0005737">
    <property type="term" value="C:cytoplasm"/>
    <property type="evidence" value="ECO:0007669"/>
    <property type="project" value="UniProtKB-SubCell"/>
</dbReference>
<evidence type="ECO:0000256" key="3">
    <source>
        <dbReference type="ARBA" id="ARBA00022801"/>
    </source>
</evidence>
<dbReference type="Pfam" id="PF01195">
    <property type="entry name" value="Pept_tRNA_hydro"/>
    <property type="match status" value="1"/>
</dbReference>
<feature type="site" description="Discriminates between blocked and unblocked aminoacyl-tRNA" evidence="7">
    <location>
        <position position="9"/>
    </location>
</feature>
<feature type="site" description="Stabilizes the basic form of H active site to accept a proton" evidence="7">
    <location>
        <position position="91"/>
    </location>
</feature>
<evidence type="ECO:0000256" key="9">
    <source>
        <dbReference type="RuleBase" id="RU004320"/>
    </source>
</evidence>
<name>A0A9J6PLH4_9PROT</name>
<feature type="binding site" evidence="7">
    <location>
        <position position="112"/>
    </location>
    <ligand>
        <name>tRNA</name>
        <dbReference type="ChEBI" id="CHEBI:17843"/>
    </ligand>
</feature>
<reference evidence="11" key="1">
    <citation type="submission" date="2022-06" db="EMBL/GenBank/DDBJ databases">
        <title>Isolation and Genomics of Futiania mangrovii gen. nov., sp. nov., a Rare and Metabolically-versatile member in the Class Alphaproteobacteria.</title>
        <authorList>
            <person name="Liu L."/>
            <person name="Huang W.-C."/>
            <person name="Pan J."/>
            <person name="Li J."/>
            <person name="Huang Y."/>
            <person name="Du H."/>
            <person name="Liu Y."/>
            <person name="Li M."/>
        </authorList>
    </citation>
    <scope>NUCLEOTIDE SEQUENCE</scope>
    <source>
        <strain evidence="11">FT118</strain>
    </source>
</reference>